<comment type="cofactor">
    <cofactor evidence="1">
        <name>heme b</name>
        <dbReference type="ChEBI" id="CHEBI:60344"/>
    </cofactor>
</comment>
<evidence type="ECO:0000256" key="12">
    <source>
        <dbReference type="ARBA" id="ARBA00037975"/>
    </source>
</evidence>
<dbReference type="InterPro" id="IPR016174">
    <property type="entry name" value="Di-haem_cyt_TM"/>
</dbReference>
<evidence type="ECO:0000313" key="15">
    <source>
        <dbReference type="EMBL" id="MBB4103905.1"/>
    </source>
</evidence>
<sequence length="170" mass="18324">MAASSPASPVNFSIAQRAVHWATVLLIAWQFIAASGFDAAKEARKAGAALDGFSAFLIQSHFITGFVLLALVICRLWLRFTQGVPAEPANEPPVLKLLAKITHIGLYVVLFAMPLSGIAFKYLGLSFAHDPHVGPLKGLMILLIALHVAGALVHQFIWKTDVLARMTRGV</sequence>
<dbReference type="GO" id="GO:0020037">
    <property type="term" value="F:heme binding"/>
    <property type="evidence" value="ECO:0007669"/>
    <property type="project" value="TreeGrafter"/>
</dbReference>
<protein>
    <submittedName>
        <fullName evidence="15">Cytochrome b561</fullName>
    </submittedName>
</protein>
<keyword evidence="6 13" id="KW-0812">Transmembrane</keyword>
<keyword evidence="3" id="KW-0813">Transport</keyword>
<comment type="subcellular location">
    <subcellularLocation>
        <location evidence="2">Cell membrane</location>
        <topology evidence="2">Multi-pass membrane protein</topology>
    </subcellularLocation>
</comment>
<evidence type="ECO:0000256" key="6">
    <source>
        <dbReference type="ARBA" id="ARBA00022692"/>
    </source>
</evidence>
<evidence type="ECO:0000259" key="14">
    <source>
        <dbReference type="Pfam" id="PF01292"/>
    </source>
</evidence>
<dbReference type="RefSeq" id="WP_183792878.1">
    <property type="nucleotide sequence ID" value="NZ_JACIDU010000009.1"/>
</dbReference>
<dbReference type="InterPro" id="IPR011577">
    <property type="entry name" value="Cyt_b561_bac/Ni-Hgenase"/>
</dbReference>
<proteinExistence type="inferred from homology"/>
<dbReference type="AlphaFoldDB" id="A0A7W6K2A6"/>
<evidence type="ECO:0000256" key="2">
    <source>
        <dbReference type="ARBA" id="ARBA00004651"/>
    </source>
</evidence>
<dbReference type="Proteomes" id="UP000584824">
    <property type="component" value="Unassembled WGS sequence"/>
</dbReference>
<dbReference type="SUPFAM" id="SSF81342">
    <property type="entry name" value="Transmembrane di-heme cytochromes"/>
    <property type="match status" value="1"/>
</dbReference>
<evidence type="ECO:0000256" key="9">
    <source>
        <dbReference type="ARBA" id="ARBA00022989"/>
    </source>
</evidence>
<keyword evidence="8" id="KW-0249">Electron transport</keyword>
<dbReference type="GO" id="GO:0022904">
    <property type="term" value="P:respiratory electron transport chain"/>
    <property type="evidence" value="ECO:0007669"/>
    <property type="project" value="InterPro"/>
</dbReference>
<dbReference type="GO" id="GO:0009055">
    <property type="term" value="F:electron transfer activity"/>
    <property type="evidence" value="ECO:0007669"/>
    <property type="project" value="InterPro"/>
</dbReference>
<evidence type="ECO:0000256" key="13">
    <source>
        <dbReference type="SAM" id="Phobius"/>
    </source>
</evidence>
<dbReference type="GO" id="GO:0046872">
    <property type="term" value="F:metal ion binding"/>
    <property type="evidence" value="ECO:0007669"/>
    <property type="project" value="UniProtKB-KW"/>
</dbReference>
<dbReference type="EMBL" id="JACIDU010000009">
    <property type="protein sequence ID" value="MBB4103905.1"/>
    <property type="molecule type" value="Genomic_DNA"/>
</dbReference>
<dbReference type="PANTHER" id="PTHR30529">
    <property type="entry name" value="CYTOCHROME B561"/>
    <property type="match status" value="1"/>
</dbReference>
<evidence type="ECO:0000256" key="3">
    <source>
        <dbReference type="ARBA" id="ARBA00022448"/>
    </source>
</evidence>
<dbReference type="Gene3D" id="1.20.950.20">
    <property type="entry name" value="Transmembrane di-heme cytochromes, Chain C"/>
    <property type="match status" value="1"/>
</dbReference>
<keyword evidence="10" id="KW-0408">Iron</keyword>
<feature type="domain" description="Cytochrome b561 bacterial/Ni-hydrogenase" evidence="14">
    <location>
        <begin position="12"/>
        <end position="169"/>
    </location>
</feature>
<evidence type="ECO:0000256" key="8">
    <source>
        <dbReference type="ARBA" id="ARBA00022982"/>
    </source>
</evidence>
<reference evidence="15 16" key="1">
    <citation type="submission" date="2020-08" db="EMBL/GenBank/DDBJ databases">
        <title>Genomic Encyclopedia of Type Strains, Phase IV (KMG-IV): sequencing the most valuable type-strain genomes for metagenomic binning, comparative biology and taxonomic classification.</title>
        <authorList>
            <person name="Goeker M."/>
        </authorList>
    </citation>
    <scope>NUCLEOTIDE SEQUENCE [LARGE SCALE GENOMIC DNA]</scope>
    <source>
        <strain evidence="15 16">DSM 26385</strain>
    </source>
</reference>
<dbReference type="Pfam" id="PF01292">
    <property type="entry name" value="Ni_hydr_CYTB"/>
    <property type="match status" value="1"/>
</dbReference>
<evidence type="ECO:0000256" key="4">
    <source>
        <dbReference type="ARBA" id="ARBA00022475"/>
    </source>
</evidence>
<dbReference type="PANTHER" id="PTHR30529:SF1">
    <property type="entry name" value="CYTOCHROME B561 HOMOLOG 2"/>
    <property type="match status" value="1"/>
</dbReference>
<evidence type="ECO:0000256" key="7">
    <source>
        <dbReference type="ARBA" id="ARBA00022723"/>
    </source>
</evidence>
<keyword evidence="5" id="KW-0349">Heme</keyword>
<feature type="transmembrane region" description="Helical" evidence="13">
    <location>
        <begin position="20"/>
        <end position="40"/>
    </location>
</feature>
<feature type="transmembrane region" description="Helical" evidence="13">
    <location>
        <begin position="104"/>
        <end position="124"/>
    </location>
</feature>
<dbReference type="GO" id="GO:0005886">
    <property type="term" value="C:plasma membrane"/>
    <property type="evidence" value="ECO:0007669"/>
    <property type="project" value="UniProtKB-SubCell"/>
</dbReference>
<name>A0A7W6K2A6_9HYPH</name>
<evidence type="ECO:0000256" key="10">
    <source>
        <dbReference type="ARBA" id="ARBA00023004"/>
    </source>
</evidence>
<feature type="transmembrane region" description="Helical" evidence="13">
    <location>
        <begin position="136"/>
        <end position="158"/>
    </location>
</feature>
<dbReference type="InterPro" id="IPR052168">
    <property type="entry name" value="Cytochrome_b561_oxidase"/>
</dbReference>
<organism evidence="15 16">
    <name type="scientific">Allorhizobium borbori</name>
    <dbReference type="NCBI Taxonomy" id="485907"/>
    <lineage>
        <taxon>Bacteria</taxon>
        <taxon>Pseudomonadati</taxon>
        <taxon>Pseudomonadota</taxon>
        <taxon>Alphaproteobacteria</taxon>
        <taxon>Hyphomicrobiales</taxon>
        <taxon>Rhizobiaceae</taxon>
        <taxon>Rhizobium/Agrobacterium group</taxon>
        <taxon>Allorhizobium</taxon>
    </lineage>
</organism>
<accession>A0A7W6K2A6</accession>
<comment type="similarity">
    <text evidence="12">Belongs to the cytochrome b561 family.</text>
</comment>
<evidence type="ECO:0000256" key="11">
    <source>
        <dbReference type="ARBA" id="ARBA00023136"/>
    </source>
</evidence>
<comment type="caution">
    <text evidence="15">The sequence shown here is derived from an EMBL/GenBank/DDBJ whole genome shotgun (WGS) entry which is preliminary data.</text>
</comment>
<evidence type="ECO:0000256" key="5">
    <source>
        <dbReference type="ARBA" id="ARBA00022617"/>
    </source>
</evidence>
<evidence type="ECO:0000313" key="16">
    <source>
        <dbReference type="Proteomes" id="UP000584824"/>
    </source>
</evidence>
<keyword evidence="7" id="KW-0479">Metal-binding</keyword>
<keyword evidence="16" id="KW-1185">Reference proteome</keyword>
<keyword evidence="9 13" id="KW-1133">Transmembrane helix</keyword>
<gene>
    <name evidence="15" type="ORF">GGQ66_002473</name>
</gene>
<keyword evidence="11 13" id="KW-0472">Membrane</keyword>
<keyword evidence="4" id="KW-1003">Cell membrane</keyword>
<feature type="transmembrane region" description="Helical" evidence="13">
    <location>
        <begin position="52"/>
        <end position="78"/>
    </location>
</feature>
<evidence type="ECO:0000256" key="1">
    <source>
        <dbReference type="ARBA" id="ARBA00001970"/>
    </source>
</evidence>